<dbReference type="Pfam" id="PF13391">
    <property type="entry name" value="HNH_2"/>
    <property type="match status" value="1"/>
</dbReference>
<dbReference type="Proteomes" id="UP001501725">
    <property type="component" value="Unassembled WGS sequence"/>
</dbReference>
<feature type="domain" description="HNH nuclease" evidence="1">
    <location>
        <begin position="201"/>
        <end position="253"/>
    </location>
</feature>
<keyword evidence="4" id="KW-1185">Reference proteome</keyword>
<feature type="domain" description="ScoMcrA-like SRA" evidence="2">
    <location>
        <begin position="17"/>
        <end position="152"/>
    </location>
</feature>
<dbReference type="InterPro" id="IPR058712">
    <property type="entry name" value="SRA_ScoMcrA"/>
</dbReference>
<gene>
    <name evidence="3" type="ORF">GCM10023184_36700</name>
</gene>
<dbReference type="InterPro" id="IPR003615">
    <property type="entry name" value="HNH_nuc"/>
</dbReference>
<name>A0ABP8HHP8_9BACT</name>
<protein>
    <recommendedName>
        <fullName evidence="5">HNH endonuclease</fullName>
    </recommendedName>
</protein>
<dbReference type="Pfam" id="PF26348">
    <property type="entry name" value="SRA_ScoMcrA"/>
    <property type="match status" value="1"/>
</dbReference>
<organism evidence="3 4">
    <name type="scientific">Flaviaesturariibacter amylovorans</name>
    <dbReference type="NCBI Taxonomy" id="1084520"/>
    <lineage>
        <taxon>Bacteria</taxon>
        <taxon>Pseudomonadati</taxon>
        <taxon>Bacteroidota</taxon>
        <taxon>Chitinophagia</taxon>
        <taxon>Chitinophagales</taxon>
        <taxon>Chitinophagaceae</taxon>
        <taxon>Flaviaestuariibacter</taxon>
    </lineage>
</organism>
<sequence length="300" mass="34677">MPNHRHIVDQPFEVHKIYKRSLIHDQYGGNRQGGIAASARFPYIFIFSGKSGHQHGYKDQWENRDVFSYTGEGQQSDMQFIKGNLALRDHMKGGKRIFLFTEAPLRSHVMFETEVELREFDFFIAPDRDGTDRTAIKFFFQRVGKQLEYPKDLSAASYAAEYDAALDWNKPNETERKGLVTSRVGQGAYRKSILYRWEFRCAVTGYNKKDILIASHIVPWNEASNDQRLDVNNGILLSPNYDALFDRHLISFEDSGKIILSEPLLRTNYEELGITGSERVKAFSKGNLDYLCLHRHKLQV</sequence>
<dbReference type="EMBL" id="BAABGY010000011">
    <property type="protein sequence ID" value="GAA4339530.1"/>
    <property type="molecule type" value="Genomic_DNA"/>
</dbReference>
<evidence type="ECO:0000313" key="4">
    <source>
        <dbReference type="Proteomes" id="UP001501725"/>
    </source>
</evidence>
<evidence type="ECO:0008006" key="5">
    <source>
        <dbReference type="Google" id="ProtNLM"/>
    </source>
</evidence>
<reference evidence="4" key="1">
    <citation type="journal article" date="2019" name="Int. J. Syst. Evol. Microbiol.">
        <title>The Global Catalogue of Microorganisms (GCM) 10K type strain sequencing project: providing services to taxonomists for standard genome sequencing and annotation.</title>
        <authorList>
            <consortium name="The Broad Institute Genomics Platform"/>
            <consortium name="The Broad Institute Genome Sequencing Center for Infectious Disease"/>
            <person name="Wu L."/>
            <person name="Ma J."/>
        </authorList>
    </citation>
    <scope>NUCLEOTIDE SEQUENCE [LARGE SCALE GENOMIC DNA]</scope>
    <source>
        <strain evidence="4">JCM 17919</strain>
    </source>
</reference>
<proteinExistence type="predicted"/>
<comment type="caution">
    <text evidence="3">The sequence shown here is derived from an EMBL/GenBank/DDBJ whole genome shotgun (WGS) entry which is preliminary data.</text>
</comment>
<evidence type="ECO:0000259" key="1">
    <source>
        <dbReference type="Pfam" id="PF13391"/>
    </source>
</evidence>
<evidence type="ECO:0000259" key="2">
    <source>
        <dbReference type="Pfam" id="PF26348"/>
    </source>
</evidence>
<evidence type="ECO:0000313" key="3">
    <source>
        <dbReference type="EMBL" id="GAA4339530.1"/>
    </source>
</evidence>
<accession>A0ABP8HHP8</accession>